<evidence type="ECO:0000256" key="7">
    <source>
        <dbReference type="ARBA" id="ARBA00049348"/>
    </source>
</evidence>
<comment type="subcellular location">
    <subcellularLocation>
        <location evidence="8">Cytoplasm</location>
    </subcellularLocation>
</comment>
<organism evidence="11 12">
    <name type="scientific">Leeia speluncae</name>
    <dbReference type="NCBI Taxonomy" id="2884804"/>
    <lineage>
        <taxon>Bacteria</taxon>
        <taxon>Pseudomonadati</taxon>
        <taxon>Pseudomonadota</taxon>
        <taxon>Betaproteobacteria</taxon>
        <taxon>Neisseriales</taxon>
        <taxon>Leeiaceae</taxon>
        <taxon>Leeia</taxon>
    </lineage>
</organism>
<evidence type="ECO:0000313" key="12">
    <source>
        <dbReference type="Proteomes" id="UP001165395"/>
    </source>
</evidence>
<dbReference type="Proteomes" id="UP001165395">
    <property type="component" value="Unassembled WGS sequence"/>
</dbReference>
<keyword evidence="4 8" id="KW-0808">Transferase</keyword>
<reference evidence="11" key="1">
    <citation type="submission" date="2021-10" db="EMBL/GenBank/DDBJ databases">
        <title>The complete genome sequence of Leeia sp. TBRC 13508.</title>
        <authorList>
            <person name="Charoenyingcharoen P."/>
            <person name="Yukphan P."/>
        </authorList>
    </citation>
    <scope>NUCLEOTIDE SEQUENCE</scope>
    <source>
        <strain evidence="11">TBRC 13508</strain>
    </source>
</reference>
<dbReference type="Gene3D" id="1.10.10.10">
    <property type="entry name" value="Winged helix-like DNA-binding domain superfamily/Winged helix DNA-binding domain"/>
    <property type="match status" value="1"/>
</dbReference>
<name>A0ABS8D4H1_9NEIS</name>
<dbReference type="HAMAP" id="MF_00772">
    <property type="entry name" value="OGT"/>
    <property type="match status" value="1"/>
</dbReference>
<comment type="function">
    <text evidence="8">Involved in the cellular defense against the biological effects of O6-methylguanine (O6-MeG) and O4-methylthymine (O4-MeT) in DNA. Repairs the methylated nucleobase in DNA by stoichiometrically transferring the methyl group to a cysteine residue in the enzyme. This is a suicide reaction: the enzyme is irreversibly inactivated.</text>
</comment>
<keyword evidence="3 8" id="KW-0489">Methyltransferase</keyword>
<keyword evidence="12" id="KW-1185">Reference proteome</keyword>
<dbReference type="InterPro" id="IPR036388">
    <property type="entry name" value="WH-like_DNA-bd_sf"/>
</dbReference>
<evidence type="ECO:0000256" key="4">
    <source>
        <dbReference type="ARBA" id="ARBA00022679"/>
    </source>
</evidence>
<dbReference type="EC" id="2.1.1.63" evidence="8"/>
<evidence type="ECO:0000256" key="2">
    <source>
        <dbReference type="ARBA" id="ARBA00022490"/>
    </source>
</evidence>
<keyword evidence="5 8" id="KW-0227">DNA damage</keyword>
<sequence>METQLVIQSPLGEMLVCERQGAIVGIYFIPQKYGRTPDPAKLGVSPLLLEAKKSLTAYFQGTLSTFDLPLALEGTDFQKIVWAQLLAIPFGETWSYQQLADRCGKSSGVRAVANAVGKNPISLVVPCHRVIGSNGALTGYAGGVDRKAALLALENNRPFQMDWMNP</sequence>
<evidence type="ECO:0000256" key="6">
    <source>
        <dbReference type="ARBA" id="ARBA00023204"/>
    </source>
</evidence>
<dbReference type="NCBIfam" id="TIGR00589">
    <property type="entry name" value="ogt"/>
    <property type="match status" value="1"/>
</dbReference>
<dbReference type="InterPro" id="IPR036217">
    <property type="entry name" value="MethylDNA_cys_MeTrfase_DNAb"/>
</dbReference>
<comment type="similarity">
    <text evidence="8">Belongs to the MGMT family.</text>
</comment>
<dbReference type="PANTHER" id="PTHR10815:SF5">
    <property type="entry name" value="METHYLATED-DNA--PROTEIN-CYSTEINE METHYLTRANSFERASE"/>
    <property type="match status" value="1"/>
</dbReference>
<dbReference type="InterPro" id="IPR001497">
    <property type="entry name" value="MethylDNA_cys_MeTrfase_AS"/>
</dbReference>
<dbReference type="RefSeq" id="WP_227179573.1">
    <property type="nucleotide sequence ID" value="NZ_JAJBZT010000003.1"/>
</dbReference>
<dbReference type="SUPFAM" id="SSF53155">
    <property type="entry name" value="Methylated DNA-protein cysteine methyltransferase domain"/>
    <property type="match status" value="1"/>
</dbReference>
<dbReference type="Gene3D" id="3.30.160.70">
    <property type="entry name" value="Methylated DNA-protein cysteine methyltransferase domain"/>
    <property type="match status" value="1"/>
</dbReference>
<dbReference type="Pfam" id="PF01035">
    <property type="entry name" value="DNA_binding_1"/>
    <property type="match status" value="1"/>
</dbReference>
<comment type="caution">
    <text evidence="11">The sequence shown here is derived from an EMBL/GenBank/DDBJ whole genome shotgun (WGS) entry which is preliminary data.</text>
</comment>
<dbReference type="Pfam" id="PF02870">
    <property type="entry name" value="Methyltransf_1N"/>
    <property type="match status" value="1"/>
</dbReference>
<evidence type="ECO:0000256" key="3">
    <source>
        <dbReference type="ARBA" id="ARBA00022603"/>
    </source>
</evidence>
<evidence type="ECO:0000256" key="1">
    <source>
        <dbReference type="ARBA" id="ARBA00001286"/>
    </source>
</evidence>
<feature type="domain" description="Methylated-DNA-[protein]-cysteine S-methyltransferase DNA binding" evidence="9">
    <location>
        <begin position="76"/>
        <end position="155"/>
    </location>
</feature>
<dbReference type="SUPFAM" id="SSF46767">
    <property type="entry name" value="Methylated DNA-protein cysteine methyltransferase, C-terminal domain"/>
    <property type="match status" value="1"/>
</dbReference>
<accession>A0ABS8D4H1</accession>
<evidence type="ECO:0000256" key="8">
    <source>
        <dbReference type="HAMAP-Rule" id="MF_00772"/>
    </source>
</evidence>
<evidence type="ECO:0000259" key="9">
    <source>
        <dbReference type="Pfam" id="PF01035"/>
    </source>
</evidence>
<keyword evidence="2 8" id="KW-0963">Cytoplasm</keyword>
<comment type="miscellaneous">
    <text evidence="8">This enzyme catalyzes only one turnover and therefore is not strictly catalytic. According to one definition, an enzyme is a biocatalyst that acts repeatedly and over many reaction cycles.</text>
</comment>
<comment type="catalytic activity">
    <reaction evidence="1 8">
        <text>a 4-O-methyl-thymidine in DNA + L-cysteinyl-[protein] = a thymidine in DNA + S-methyl-L-cysteinyl-[protein]</text>
        <dbReference type="Rhea" id="RHEA:53428"/>
        <dbReference type="Rhea" id="RHEA-COMP:10131"/>
        <dbReference type="Rhea" id="RHEA-COMP:10132"/>
        <dbReference type="Rhea" id="RHEA-COMP:13555"/>
        <dbReference type="Rhea" id="RHEA-COMP:13556"/>
        <dbReference type="ChEBI" id="CHEBI:29950"/>
        <dbReference type="ChEBI" id="CHEBI:82612"/>
        <dbReference type="ChEBI" id="CHEBI:137386"/>
        <dbReference type="ChEBI" id="CHEBI:137387"/>
        <dbReference type="EC" id="2.1.1.63"/>
    </reaction>
</comment>
<dbReference type="InterPro" id="IPR036631">
    <property type="entry name" value="MGMT_N_sf"/>
</dbReference>
<feature type="domain" description="Methylguanine DNA methyltransferase ribonuclease-like" evidence="10">
    <location>
        <begin position="6"/>
        <end position="72"/>
    </location>
</feature>
<keyword evidence="6 8" id="KW-0234">DNA repair</keyword>
<dbReference type="EMBL" id="JAJBZT010000003">
    <property type="protein sequence ID" value="MCB6183114.1"/>
    <property type="molecule type" value="Genomic_DNA"/>
</dbReference>
<proteinExistence type="inferred from homology"/>
<evidence type="ECO:0000259" key="10">
    <source>
        <dbReference type="Pfam" id="PF02870"/>
    </source>
</evidence>
<dbReference type="CDD" id="cd06445">
    <property type="entry name" value="ATase"/>
    <property type="match status" value="1"/>
</dbReference>
<comment type="catalytic activity">
    <reaction evidence="7 8">
        <text>a 6-O-methyl-2'-deoxyguanosine in DNA + L-cysteinyl-[protein] = S-methyl-L-cysteinyl-[protein] + a 2'-deoxyguanosine in DNA</text>
        <dbReference type="Rhea" id="RHEA:24000"/>
        <dbReference type="Rhea" id="RHEA-COMP:10131"/>
        <dbReference type="Rhea" id="RHEA-COMP:10132"/>
        <dbReference type="Rhea" id="RHEA-COMP:11367"/>
        <dbReference type="Rhea" id="RHEA-COMP:11368"/>
        <dbReference type="ChEBI" id="CHEBI:29950"/>
        <dbReference type="ChEBI" id="CHEBI:82612"/>
        <dbReference type="ChEBI" id="CHEBI:85445"/>
        <dbReference type="ChEBI" id="CHEBI:85448"/>
        <dbReference type="EC" id="2.1.1.63"/>
    </reaction>
</comment>
<dbReference type="PANTHER" id="PTHR10815">
    <property type="entry name" value="METHYLATED-DNA--PROTEIN-CYSTEINE METHYLTRANSFERASE"/>
    <property type="match status" value="1"/>
</dbReference>
<gene>
    <name evidence="11" type="ORF">LIN78_06095</name>
</gene>
<protein>
    <recommendedName>
        <fullName evidence="8">Methylated-DNA--protein-cysteine methyltransferase</fullName>
        <ecNumber evidence="8">2.1.1.63</ecNumber>
    </recommendedName>
    <alternativeName>
        <fullName evidence="8">6-O-methylguanine-DNA methyltransferase</fullName>
        <shortName evidence="8">MGMT</shortName>
    </alternativeName>
    <alternativeName>
        <fullName evidence="8">O-6-methylguanine-DNA-alkyltransferase</fullName>
    </alternativeName>
</protein>
<dbReference type="InterPro" id="IPR014048">
    <property type="entry name" value="MethylDNA_cys_MeTrfase_DNA-bd"/>
</dbReference>
<feature type="active site" description="Nucleophile; methyl group acceptor" evidence="8">
    <location>
        <position position="127"/>
    </location>
</feature>
<dbReference type="PROSITE" id="PS00374">
    <property type="entry name" value="MGMT"/>
    <property type="match status" value="1"/>
</dbReference>
<dbReference type="InterPro" id="IPR008332">
    <property type="entry name" value="MethylG_MeTrfase_N"/>
</dbReference>
<evidence type="ECO:0000313" key="11">
    <source>
        <dbReference type="EMBL" id="MCB6183114.1"/>
    </source>
</evidence>
<evidence type="ECO:0000256" key="5">
    <source>
        <dbReference type="ARBA" id="ARBA00022763"/>
    </source>
</evidence>
<dbReference type="InterPro" id="IPR023546">
    <property type="entry name" value="MGMT"/>
</dbReference>